<dbReference type="Pfam" id="PF13143">
    <property type="entry name" value="DUF3986"/>
    <property type="match status" value="1"/>
</dbReference>
<reference evidence="1 2" key="1">
    <citation type="submission" date="2023-07" db="EMBL/GenBank/DDBJ databases">
        <title>Sorghum-associated microbial communities from plants grown in Nebraska, USA.</title>
        <authorList>
            <person name="Schachtman D."/>
        </authorList>
    </citation>
    <scope>NUCLEOTIDE SEQUENCE [LARGE SCALE GENOMIC DNA]</scope>
    <source>
        <strain evidence="1 2">BE211</strain>
    </source>
</reference>
<sequence>MKPVYESNQHFHLGYYENSKDIEAIAYKIIDEDVWDVYLDFNEQNLSNTEPRSNYVKNFGYKIFSIHVDDLSYETANKEFEKWLLQKGLIHKEI</sequence>
<evidence type="ECO:0008006" key="3">
    <source>
        <dbReference type="Google" id="ProtNLM"/>
    </source>
</evidence>
<dbReference type="EMBL" id="JAVDWA010000003">
    <property type="protein sequence ID" value="MDR7073305.1"/>
    <property type="molecule type" value="Genomic_DNA"/>
</dbReference>
<accession>A0ABU1U1F0</accession>
<dbReference type="RefSeq" id="WP_310258806.1">
    <property type="nucleotide sequence ID" value="NZ_JAVDWA010000003.1"/>
</dbReference>
<organism evidence="1 2">
    <name type="scientific">Fictibacillus barbaricus</name>
    <dbReference type="NCBI Taxonomy" id="182136"/>
    <lineage>
        <taxon>Bacteria</taxon>
        <taxon>Bacillati</taxon>
        <taxon>Bacillota</taxon>
        <taxon>Bacilli</taxon>
        <taxon>Bacillales</taxon>
        <taxon>Fictibacillaceae</taxon>
        <taxon>Fictibacillus</taxon>
    </lineage>
</organism>
<dbReference type="Proteomes" id="UP001258181">
    <property type="component" value="Unassembled WGS sequence"/>
</dbReference>
<name>A0ABU1U1F0_9BACL</name>
<dbReference type="InterPro" id="IPR025047">
    <property type="entry name" value="DUF3986"/>
</dbReference>
<comment type="caution">
    <text evidence="1">The sequence shown here is derived from an EMBL/GenBank/DDBJ whole genome shotgun (WGS) entry which is preliminary data.</text>
</comment>
<keyword evidence="2" id="KW-1185">Reference proteome</keyword>
<gene>
    <name evidence="1" type="ORF">J2X07_002291</name>
</gene>
<protein>
    <recommendedName>
        <fullName evidence="3">DUF3986 family protein</fullName>
    </recommendedName>
</protein>
<evidence type="ECO:0000313" key="1">
    <source>
        <dbReference type="EMBL" id="MDR7073305.1"/>
    </source>
</evidence>
<evidence type="ECO:0000313" key="2">
    <source>
        <dbReference type="Proteomes" id="UP001258181"/>
    </source>
</evidence>
<proteinExistence type="predicted"/>